<organism evidence="2 3">
    <name type="scientific">Undibacterium arcticum</name>
    <dbReference type="NCBI Taxonomy" id="1762892"/>
    <lineage>
        <taxon>Bacteria</taxon>
        <taxon>Pseudomonadati</taxon>
        <taxon>Pseudomonadota</taxon>
        <taxon>Betaproteobacteria</taxon>
        <taxon>Burkholderiales</taxon>
        <taxon>Oxalobacteraceae</taxon>
        <taxon>Undibacterium</taxon>
    </lineage>
</organism>
<dbReference type="Gene3D" id="3.40.50.2300">
    <property type="match status" value="2"/>
</dbReference>
<dbReference type="Proteomes" id="UP001595530">
    <property type="component" value="Unassembled WGS sequence"/>
</dbReference>
<name>A0ABV7F826_9BURK</name>
<sequence length="334" mass="36455">MKTFSGKVILWILACALCAAVQAGEKKRILGVFYEGCEETCRGFKAGIADSGLDAEITILDLKLDKSRLPEAVRMARDMKADLVVVHGTTGTLGIIGTIDDRDDPRFLHDIPVVFTVVANPFDSRIAQSFERSGRPNVAGTFNRVPEALNIDIIRKYDPDFKKLGLLYNSNEKNSVLTMQALSKAAPKMGVELVALEVAPGNSNSPDPALIPVRMRELKDKGVKWLYLGSSSFLHVNGKVFTASAIENGIAVVSPYEDLVREQRALLSIAARLGSVGRLAADQALKILRDGAKPGDLPIVRATNFAYVVNMDVARQLNRFPPFSFLQVAETIKK</sequence>
<accession>A0ABV7F826</accession>
<keyword evidence="3" id="KW-1185">Reference proteome</keyword>
<dbReference type="EMBL" id="JBHRTP010000072">
    <property type="protein sequence ID" value="MFC3110248.1"/>
    <property type="molecule type" value="Genomic_DNA"/>
</dbReference>
<comment type="caution">
    <text evidence="2">The sequence shown here is derived from an EMBL/GenBank/DDBJ whole genome shotgun (WGS) entry which is preliminary data.</text>
</comment>
<dbReference type="RefSeq" id="WP_390332594.1">
    <property type="nucleotide sequence ID" value="NZ_JBHRTP010000072.1"/>
</dbReference>
<dbReference type="CDD" id="cd06325">
    <property type="entry name" value="PBP1_ABC_unchar_transporter"/>
    <property type="match status" value="1"/>
</dbReference>
<reference evidence="3" key="1">
    <citation type="journal article" date="2019" name="Int. J. Syst. Evol. Microbiol.">
        <title>The Global Catalogue of Microorganisms (GCM) 10K type strain sequencing project: providing services to taxonomists for standard genome sequencing and annotation.</title>
        <authorList>
            <consortium name="The Broad Institute Genomics Platform"/>
            <consortium name="The Broad Institute Genome Sequencing Center for Infectious Disease"/>
            <person name="Wu L."/>
            <person name="Ma J."/>
        </authorList>
    </citation>
    <scope>NUCLEOTIDE SEQUENCE [LARGE SCALE GENOMIC DNA]</scope>
    <source>
        <strain evidence="3">KCTC 42986</strain>
    </source>
</reference>
<dbReference type="PANTHER" id="PTHR35271">
    <property type="entry name" value="ABC TRANSPORTER, SUBSTRATE-BINDING LIPOPROTEIN-RELATED"/>
    <property type="match status" value="1"/>
</dbReference>
<keyword evidence="1" id="KW-0732">Signal</keyword>
<feature type="signal peptide" evidence="1">
    <location>
        <begin position="1"/>
        <end position="23"/>
    </location>
</feature>
<feature type="chain" id="PRO_5046005466" evidence="1">
    <location>
        <begin position="24"/>
        <end position="334"/>
    </location>
</feature>
<evidence type="ECO:0000313" key="2">
    <source>
        <dbReference type="EMBL" id="MFC3110248.1"/>
    </source>
</evidence>
<gene>
    <name evidence="2" type="ORF">ACFOFO_20170</name>
</gene>
<protein>
    <submittedName>
        <fullName evidence="2">ABC transporter substrate-binding protein</fullName>
    </submittedName>
</protein>
<evidence type="ECO:0000256" key="1">
    <source>
        <dbReference type="SAM" id="SignalP"/>
    </source>
</evidence>
<dbReference type="PANTHER" id="PTHR35271:SF1">
    <property type="entry name" value="ABC TRANSPORTER, SUBSTRATE-BINDING LIPOPROTEIN"/>
    <property type="match status" value="1"/>
</dbReference>
<dbReference type="Pfam" id="PF04392">
    <property type="entry name" value="ABC_sub_bind"/>
    <property type="match status" value="1"/>
</dbReference>
<proteinExistence type="predicted"/>
<evidence type="ECO:0000313" key="3">
    <source>
        <dbReference type="Proteomes" id="UP001595530"/>
    </source>
</evidence>
<dbReference type="InterPro" id="IPR007487">
    <property type="entry name" value="ABC_transpt-TYRBP-like"/>
</dbReference>